<evidence type="ECO:0000313" key="1">
    <source>
        <dbReference type="EMBL" id="QDZ41662.1"/>
    </source>
</evidence>
<dbReference type="EMBL" id="CP042328">
    <property type="protein sequence ID" value="QDZ41662.1"/>
    <property type="molecule type" value="Genomic_DNA"/>
</dbReference>
<keyword evidence="2" id="KW-1185">Reference proteome</keyword>
<protein>
    <submittedName>
        <fullName evidence="1">Uncharacterized protein</fullName>
    </submittedName>
</protein>
<sequence>MMIRLRIEHFVLFGLEENRASTQELLEFDAESYLGANSDVEQAVQDDEMSSALEHWINFGIDEGRDWGTETTI</sequence>
<dbReference type="RefSeq" id="WP_146297606.1">
    <property type="nucleotide sequence ID" value="NZ_CP042328.1"/>
</dbReference>
<dbReference type="Proteomes" id="UP000318453">
    <property type="component" value="Plasmid pEu2"/>
</dbReference>
<accession>A0A5B8NR35</accession>
<dbReference type="AlphaFoldDB" id="A0A5B8NR35"/>
<proteinExistence type="predicted"/>
<gene>
    <name evidence="1" type="ORF">FRE64_16960</name>
</gene>
<keyword evidence="1" id="KW-0614">Plasmid</keyword>
<reference evidence="1 2" key="1">
    <citation type="submission" date="2019-08" db="EMBL/GenBank/DDBJ databases">
        <title>Carotenoids and Carotenoid Binding Proteins in the Halophilic Cyanobacterium Euhalothece sp. ZM00.</title>
        <authorList>
            <person name="Cho S.M."/>
            <person name="Song J.Y."/>
            <person name="Park Y.-I."/>
        </authorList>
    </citation>
    <scope>NUCLEOTIDE SEQUENCE [LARGE SCALE GENOMIC DNA]</scope>
    <source>
        <strain evidence="1 2">Z-M001</strain>
        <plasmid evidence="2">peu2</plasmid>
    </source>
</reference>
<dbReference type="KEGG" id="enn:FRE64_16960"/>
<dbReference type="OrthoDB" id="573790at2"/>
<name>A0A5B8NR35_9CHRO</name>
<evidence type="ECO:0000313" key="2">
    <source>
        <dbReference type="Proteomes" id="UP000318453"/>
    </source>
</evidence>
<geneLocation type="plasmid" evidence="2">
    <name>peu2</name>
</geneLocation>
<organism evidence="1 2">
    <name type="scientific">Euhalothece natronophila Z-M001</name>
    <dbReference type="NCBI Taxonomy" id="522448"/>
    <lineage>
        <taxon>Bacteria</taxon>
        <taxon>Bacillati</taxon>
        <taxon>Cyanobacteriota</taxon>
        <taxon>Cyanophyceae</taxon>
        <taxon>Oscillatoriophycideae</taxon>
        <taxon>Chroococcales</taxon>
        <taxon>Halothecacae</taxon>
        <taxon>Halothece cluster</taxon>
        <taxon>Euhalothece</taxon>
    </lineage>
</organism>